<evidence type="ECO:0000313" key="2">
    <source>
        <dbReference type="EMBL" id="EMK20002.1"/>
    </source>
</evidence>
<dbReference type="PATRIC" id="fig|1240687.3.peg.4780"/>
<evidence type="ECO:0000313" key="3">
    <source>
        <dbReference type="Proteomes" id="UP000011980"/>
    </source>
</evidence>
<keyword evidence="1" id="KW-0472">Membrane</keyword>
<keyword evidence="1" id="KW-1133">Transmembrane helix</keyword>
<evidence type="ECO:0000256" key="1">
    <source>
        <dbReference type="SAM" id="Phobius"/>
    </source>
</evidence>
<proteinExistence type="predicted"/>
<gene>
    <name evidence="2" type="ORF">LEP1GSC008_3067</name>
</gene>
<organism evidence="2 3">
    <name type="scientific">Leptospira kirschneri serovar Bulgarica str. Nikolaevo</name>
    <dbReference type="NCBI Taxonomy" id="1240687"/>
    <lineage>
        <taxon>Bacteria</taxon>
        <taxon>Pseudomonadati</taxon>
        <taxon>Spirochaetota</taxon>
        <taxon>Spirochaetia</taxon>
        <taxon>Leptospirales</taxon>
        <taxon>Leptospiraceae</taxon>
        <taxon>Leptospira</taxon>
    </lineage>
</organism>
<keyword evidence="1" id="KW-0812">Transmembrane</keyword>
<dbReference type="EMBL" id="ANCE01000221">
    <property type="protein sequence ID" value="EMK20002.1"/>
    <property type="molecule type" value="Genomic_DNA"/>
</dbReference>
<comment type="caution">
    <text evidence="2">The sequence shown here is derived from an EMBL/GenBank/DDBJ whole genome shotgun (WGS) entry which is preliminary data.</text>
</comment>
<name>M6EYU4_9LEPT</name>
<feature type="transmembrane region" description="Helical" evidence="1">
    <location>
        <begin position="12"/>
        <end position="32"/>
    </location>
</feature>
<protein>
    <submittedName>
        <fullName evidence="2">Uncharacterized protein</fullName>
    </submittedName>
</protein>
<dbReference type="Proteomes" id="UP000011980">
    <property type="component" value="Unassembled WGS sequence"/>
</dbReference>
<sequence>MKATLFLQFIKKVLFFPYFIFIVLILFCLFFSKSEKVDGL</sequence>
<reference evidence="2 3" key="1">
    <citation type="submission" date="2013-01" db="EMBL/GenBank/DDBJ databases">
        <authorList>
            <person name="Harkins D.M."/>
            <person name="Durkin A.S."/>
            <person name="Brinkac L.M."/>
            <person name="Haft D.H."/>
            <person name="Selengut J.D."/>
            <person name="Sanka R."/>
            <person name="DePew J."/>
            <person name="Purushe J."/>
            <person name="Galloway R.L."/>
            <person name="Vinetz J.M."/>
            <person name="Sutton G.G."/>
            <person name="Nierman W.C."/>
            <person name="Fouts D.E."/>
        </authorList>
    </citation>
    <scope>NUCLEOTIDE SEQUENCE [LARGE SCALE GENOMIC DNA]</scope>
    <source>
        <strain evidence="2 3">Nikolaevo</strain>
    </source>
</reference>
<accession>M6EYU4</accession>
<dbReference type="AlphaFoldDB" id="M6EYU4"/>